<gene>
    <name evidence="1" type="ORF">D3A95_01920</name>
</gene>
<name>A0A7D6F256_9CYAN</name>
<evidence type="ECO:0000313" key="2">
    <source>
        <dbReference type="Proteomes" id="UP000261812"/>
    </source>
</evidence>
<sequence>MKKWQCMQGCGACCYLELSDRCEVPTILNAEEFALYQSLIGVDGWCIHFEPLSRRCRIYENRPRFCRVTPEVFEDLYGVTPEELDEFAIQCCCEHISDRYGERSFELLRYEYLVKHSVDPPPEDSPPFD</sequence>
<dbReference type="Proteomes" id="UP000261812">
    <property type="component" value="Chromosome"/>
</dbReference>
<protein>
    <submittedName>
        <fullName evidence="1">YkgJ family cysteine cluster protein</fullName>
    </submittedName>
</protein>
<accession>A0A7D6F256</accession>
<reference evidence="2" key="1">
    <citation type="submission" date="2018-09" db="EMBL/GenBank/DDBJ databases">
        <title>Complete genome sequence of thermophilic cyanobacteria strain Thermosynechococcus elongatus PKUAC-SCTE542.</title>
        <authorList>
            <person name="Liang Y."/>
            <person name="Tang J."/>
            <person name="Daroch M."/>
        </authorList>
    </citation>
    <scope>NUCLEOTIDE SEQUENCE [LARGE SCALE GENOMIC DNA]</scope>
    <source>
        <strain evidence="2">E542</strain>
    </source>
</reference>
<organism evidence="1 2">
    <name type="scientific">Thermosynechococcus sichuanensis E542</name>
    <dbReference type="NCBI Taxonomy" id="2016101"/>
    <lineage>
        <taxon>Bacteria</taxon>
        <taxon>Bacillati</taxon>
        <taxon>Cyanobacteriota</taxon>
        <taxon>Cyanophyceae</taxon>
        <taxon>Acaryochloridales</taxon>
        <taxon>Thermosynechococcaceae</taxon>
        <taxon>Thermosynechococcus</taxon>
        <taxon>Thermosynechococcus sichuanensis</taxon>
    </lineage>
</organism>
<dbReference type="KEGG" id="tsq:D3A95_01920"/>
<dbReference type="EMBL" id="CP032152">
    <property type="protein sequence ID" value="QLL29721.1"/>
    <property type="molecule type" value="Genomic_DNA"/>
</dbReference>
<keyword evidence="2" id="KW-1185">Reference proteome</keyword>
<dbReference type="PANTHER" id="PTHR36791:SF2">
    <property type="entry name" value="OS03G0363400 PROTEIN"/>
    <property type="match status" value="1"/>
</dbReference>
<evidence type="ECO:0000313" key="1">
    <source>
        <dbReference type="EMBL" id="QLL29721.1"/>
    </source>
</evidence>
<dbReference type="RefSeq" id="WP_181495885.1">
    <property type="nucleotide sequence ID" value="NZ_CP032152.1"/>
</dbReference>
<proteinExistence type="predicted"/>
<dbReference type="AlphaFoldDB" id="A0A7D6F256"/>
<dbReference type="Pfam" id="PF03692">
    <property type="entry name" value="CxxCxxCC"/>
    <property type="match status" value="1"/>
</dbReference>
<dbReference type="PANTHER" id="PTHR36791">
    <property type="entry name" value="OS03G0363400 PROTEIN"/>
    <property type="match status" value="1"/>
</dbReference>
<dbReference type="InterPro" id="IPR005358">
    <property type="entry name" value="Puta_zinc/iron-chelating_dom"/>
</dbReference>